<gene>
    <name evidence="1" type="ORF">IMI45_19860</name>
</gene>
<geneLocation type="plasmid" evidence="1 2">
    <name>unnamed1</name>
</geneLocation>
<dbReference type="EMBL" id="CP063415">
    <property type="protein sequence ID" value="UOE78286.1"/>
    <property type="molecule type" value="Genomic_DNA"/>
</dbReference>
<evidence type="ECO:0000313" key="2">
    <source>
        <dbReference type="Proteomes" id="UP001058458"/>
    </source>
</evidence>
<organism evidence="1 2">
    <name type="scientific">Parageobacillus thermoglucosidasius</name>
    <name type="common">Geobacillus thermoglucosidasius</name>
    <dbReference type="NCBI Taxonomy" id="1426"/>
    <lineage>
        <taxon>Bacteria</taxon>
        <taxon>Bacillati</taxon>
        <taxon>Bacillota</taxon>
        <taxon>Bacilli</taxon>
        <taxon>Bacillales</taxon>
        <taxon>Anoxybacillaceae</taxon>
        <taxon>Parageobacillus</taxon>
    </lineage>
</organism>
<sequence>MLVQSVRQHILQQHMVNAYPEPSDMTTEEKVAMKKREERKEKILNHKVAGEMYTNGNPRKWKELVLYKFNAVYREEMTLQQLLDYLKRNNITFNQSEKLVIYPIREFLLYIAKEVGKDLNV</sequence>
<protein>
    <submittedName>
        <fullName evidence="1">Uncharacterized protein</fullName>
    </submittedName>
</protein>
<name>A0AB38R4I9_PARTM</name>
<accession>A0AB38R4I9</accession>
<evidence type="ECO:0000313" key="1">
    <source>
        <dbReference type="EMBL" id="UOE78286.1"/>
    </source>
</evidence>
<keyword evidence="1" id="KW-0614">Plasmid</keyword>
<proteinExistence type="predicted"/>
<dbReference type="AlphaFoldDB" id="A0AB38R4I9"/>
<reference evidence="1" key="1">
    <citation type="submission" date="2020-10" db="EMBL/GenBank/DDBJ databases">
        <authorList>
            <person name="Delgado J.A."/>
            <person name="Gonzalez J.M."/>
        </authorList>
    </citation>
    <scope>NUCLEOTIDE SEQUENCE</scope>
    <source>
        <strain evidence="1">23.6</strain>
        <plasmid evidence="1">unnamed1</plasmid>
    </source>
</reference>
<dbReference type="RefSeq" id="WP_256835460.1">
    <property type="nucleotide sequence ID" value="NZ_CP063415.1"/>
</dbReference>
<dbReference type="Proteomes" id="UP001058458">
    <property type="component" value="Plasmid unnamed1"/>
</dbReference>